<protein>
    <submittedName>
        <fullName evidence="6">CxC1 domain-containing protein</fullName>
    </submittedName>
</protein>
<dbReference type="InterPro" id="IPR040521">
    <property type="entry name" value="KDZ"/>
</dbReference>
<feature type="compositionally biased region" description="Acidic residues" evidence="1">
    <location>
        <begin position="939"/>
        <end position="952"/>
    </location>
</feature>
<feature type="compositionally biased region" description="Basic and acidic residues" evidence="1">
    <location>
        <begin position="953"/>
        <end position="968"/>
    </location>
</feature>
<reference evidence="6 7" key="3">
    <citation type="journal article" date="2017" name="G3 (Bethesda)">
        <title>Comparative analysis highlights variable genome content of wheat rusts and divergence of the mating loci.</title>
        <authorList>
            <person name="Cuomo C.A."/>
            <person name="Bakkeren G."/>
            <person name="Khalil H.B."/>
            <person name="Panwar V."/>
            <person name="Joly D."/>
            <person name="Linning R."/>
            <person name="Sakthikumar S."/>
            <person name="Song X."/>
            <person name="Adiconis X."/>
            <person name="Fan L."/>
            <person name="Goldberg J.M."/>
            <person name="Levin J.Z."/>
            <person name="Young S."/>
            <person name="Zeng Q."/>
            <person name="Anikster Y."/>
            <person name="Bruce M."/>
            <person name="Wang M."/>
            <person name="Yin C."/>
            <person name="McCallum B."/>
            <person name="Szabo L.J."/>
            <person name="Hulbert S."/>
            <person name="Chen X."/>
            <person name="Fellers J.P."/>
        </authorList>
    </citation>
    <scope>NUCLEOTIDE SEQUENCE</scope>
    <source>
        <strain evidence="7">Isolate 1-1 / race 1 (BBBD)</strain>
        <strain evidence="6">isolate 1-1 / race 1 (BBBD)</strain>
    </source>
</reference>
<evidence type="ECO:0000313" key="5">
    <source>
        <dbReference type="EMBL" id="OAV93689.1"/>
    </source>
</evidence>
<dbReference type="PANTHER" id="PTHR33096:SF1">
    <property type="entry name" value="CXC1-LIKE CYSTEINE CLUSTER ASSOCIATED WITH KDZ TRANSPOSASES DOMAIN-CONTAINING PROTEIN"/>
    <property type="match status" value="1"/>
</dbReference>
<dbReference type="EMBL" id="ADAS02000048">
    <property type="protein sequence ID" value="OAV93689.1"/>
    <property type="molecule type" value="Genomic_DNA"/>
</dbReference>
<evidence type="ECO:0000313" key="4">
    <source>
        <dbReference type="EMBL" id="OAV93498.1"/>
    </source>
</evidence>
<evidence type="ECO:0000313" key="6">
    <source>
        <dbReference type="EnsemblFungi" id="PTTG_27253-t43_1-p1"/>
    </source>
</evidence>
<dbReference type="InterPro" id="IPR041320">
    <property type="entry name" value="CxC1"/>
</dbReference>
<feature type="domain" description="CxC1-like cysteine cluster associated with KDZ transposases" evidence="2">
    <location>
        <begin position="131"/>
        <end position="233"/>
    </location>
</feature>
<name>A0A180GMP2_PUCT1</name>
<dbReference type="VEuPathDB" id="FungiDB:PTTG_27293"/>
<reference evidence="5" key="1">
    <citation type="submission" date="2009-11" db="EMBL/GenBank/DDBJ databases">
        <authorList>
            <consortium name="The Broad Institute Genome Sequencing Platform"/>
            <person name="Ward D."/>
            <person name="Feldgarden M."/>
            <person name="Earl A."/>
            <person name="Young S.K."/>
            <person name="Zeng Q."/>
            <person name="Koehrsen M."/>
            <person name="Alvarado L."/>
            <person name="Berlin A."/>
            <person name="Bochicchio J."/>
            <person name="Borenstein D."/>
            <person name="Chapman S.B."/>
            <person name="Chen Z."/>
            <person name="Engels R."/>
            <person name="Freedman E."/>
            <person name="Gellesch M."/>
            <person name="Goldberg J."/>
            <person name="Griggs A."/>
            <person name="Gujja S."/>
            <person name="Heilman E."/>
            <person name="Heiman D."/>
            <person name="Hepburn T."/>
            <person name="Howarth C."/>
            <person name="Jen D."/>
            <person name="Larson L."/>
            <person name="Lewis B."/>
            <person name="Mehta T."/>
            <person name="Park D."/>
            <person name="Pearson M."/>
            <person name="Roberts A."/>
            <person name="Saif S."/>
            <person name="Shea T."/>
            <person name="Shenoy N."/>
            <person name="Sisk P."/>
            <person name="Stolte C."/>
            <person name="Sykes S."/>
            <person name="Thomson T."/>
            <person name="Walk T."/>
            <person name="White J."/>
            <person name="Yandava C."/>
            <person name="Izard J."/>
            <person name="Baranova O.V."/>
            <person name="Blanton J.M."/>
            <person name="Tanner A.C."/>
            <person name="Dewhirst F.E."/>
            <person name="Haas B."/>
            <person name="Nusbaum C."/>
            <person name="Birren B."/>
        </authorList>
    </citation>
    <scope>NUCLEOTIDE SEQUENCE [LARGE SCALE GENOMIC DNA]</scope>
    <source>
        <strain evidence="5">1-1 BBBD Race 1</strain>
    </source>
</reference>
<reference evidence="6" key="4">
    <citation type="submission" date="2025-05" db="UniProtKB">
        <authorList>
            <consortium name="EnsemblFungi"/>
        </authorList>
    </citation>
    <scope>IDENTIFICATION</scope>
    <source>
        <strain evidence="6">isolate 1-1 / race 1 (BBBD)</strain>
    </source>
</reference>
<dbReference type="EnsemblFungi" id="PTTG_27293-t43_1">
    <property type="protein sequence ID" value="PTTG_27293-t43_1-p1"/>
    <property type="gene ID" value="PTTG_27293"/>
</dbReference>
<dbReference type="Proteomes" id="UP000005240">
    <property type="component" value="Unassembled WGS sequence"/>
</dbReference>
<dbReference type="EnsemblFungi" id="PTTG_27253-t43_1">
    <property type="protein sequence ID" value="PTTG_27253-t43_1-p1"/>
    <property type="gene ID" value="PTTG_27253"/>
</dbReference>
<dbReference type="AlphaFoldDB" id="A0A180GMP2"/>
<keyword evidence="7" id="KW-1185">Reference proteome</keyword>
<dbReference type="EnsemblFungi" id="PTTG_28598-t43_1">
    <property type="protein sequence ID" value="PTTG_28598-t43_1-p1"/>
    <property type="gene ID" value="PTTG_28598"/>
</dbReference>
<evidence type="ECO:0000313" key="3">
    <source>
        <dbReference type="EMBL" id="OAV89664.1"/>
    </source>
</evidence>
<gene>
    <name evidence="5" type="ORF">PTTG_27253</name>
    <name evidence="4" type="ORF">PTTG_27293</name>
    <name evidence="3" type="ORF">PTTG_28598</name>
</gene>
<dbReference type="PANTHER" id="PTHR33096">
    <property type="entry name" value="CXC2 DOMAIN-CONTAINING PROTEIN"/>
    <property type="match status" value="1"/>
</dbReference>
<dbReference type="VEuPathDB" id="FungiDB:PTTG_27253"/>
<evidence type="ECO:0000259" key="2">
    <source>
        <dbReference type="Pfam" id="PF18802"/>
    </source>
</evidence>
<reference evidence="5" key="2">
    <citation type="submission" date="2016-05" db="EMBL/GenBank/DDBJ databases">
        <title>Comparative analysis highlights variable genome content of wheat rusts and divergence of the mating loci.</title>
        <authorList>
            <person name="Cuomo C.A."/>
            <person name="Bakkeren G."/>
            <person name="Szabo L."/>
            <person name="Khalil H."/>
            <person name="Joly D."/>
            <person name="Goldberg J."/>
            <person name="Young S."/>
            <person name="Zeng Q."/>
            <person name="Fellers J."/>
        </authorList>
    </citation>
    <scope>NUCLEOTIDE SEQUENCE [LARGE SCALE GENOMIC DNA]</scope>
    <source>
        <strain evidence="5">1-1 BBBD Race 1</strain>
    </source>
</reference>
<feature type="region of interest" description="Disordered" evidence="1">
    <location>
        <begin position="1"/>
        <end position="84"/>
    </location>
</feature>
<dbReference type="EMBL" id="ADAS02000050">
    <property type="protein sequence ID" value="OAV93498.1"/>
    <property type="molecule type" value="Genomic_DNA"/>
</dbReference>
<dbReference type="Pfam" id="PF18758">
    <property type="entry name" value="KDZ"/>
    <property type="match status" value="1"/>
</dbReference>
<feature type="compositionally biased region" description="Polar residues" evidence="1">
    <location>
        <begin position="42"/>
        <end position="51"/>
    </location>
</feature>
<organism evidence="5">
    <name type="scientific">Puccinia triticina (isolate 1-1 / race 1 (BBBD))</name>
    <name type="common">Brown leaf rust fungus</name>
    <dbReference type="NCBI Taxonomy" id="630390"/>
    <lineage>
        <taxon>Eukaryota</taxon>
        <taxon>Fungi</taxon>
        <taxon>Dikarya</taxon>
        <taxon>Basidiomycota</taxon>
        <taxon>Pucciniomycotina</taxon>
        <taxon>Pucciniomycetes</taxon>
        <taxon>Pucciniales</taxon>
        <taxon>Pucciniaceae</taxon>
        <taxon>Puccinia</taxon>
    </lineage>
</organism>
<dbReference type="VEuPathDB" id="FungiDB:PTTG_28598"/>
<dbReference type="EMBL" id="ADAS02000121">
    <property type="protein sequence ID" value="OAV89664.1"/>
    <property type="molecule type" value="Genomic_DNA"/>
</dbReference>
<dbReference type="STRING" id="630390.A0A180GMP2"/>
<feature type="region of interest" description="Disordered" evidence="1">
    <location>
        <begin position="939"/>
        <end position="968"/>
    </location>
</feature>
<sequence>MPPKRRLYQFHRGSQMPQLETRSQKAHRMKKKKELAAEFSDIASTSSTNNPLPRFQEATDTSVFEHDENDPQQQDNQPDLPDEMRPEDIESLKKIRSHHQACIQQQKMRNWDDLMSTLFPAYLHLKKQTNNWSLPCSLDNFSKDLCKCTSEQKHLREVDLIDIMGQERTKISFCSCIPDSMHILAQGYLSSTPVFPQTAFSLRLLNFYDLLWNICNSHLTPFTEVIRRWNESRLMKLCGKETKKPRELRRCFSGSVDAYRRLKRMEKDLIQKSTSISSQDILAQRSCPACFGVSLPVSNESQPKDTNKFPRAAKNHLPLQTPDLFIPPEEIKAANDEILTHERAQKKTQKAANRCTEQHKAADDRRNSSTWKGCDDTGIFGCCCRHDSVIYFCNIHKSGEGRGLPMSILKHLLGDLDSNAQLRILYDIGCTLGKFFESRKLLTEHLPRMKFATAVFHSYVHDWPCQLQFNPRYNEGWGLTDGEGMERLWSGLSPLVGPLRYATQNHRLGALNHRGEFHNSLGMEKLLLTLKRKICNAITNQKHAQLKLNKLLCQPNPHVQGTFFTVEFFRAQWQSQRNFQINQNQEEVTQKEDQAQFFERGETLKSLAETFVTGLQKETHLDTAQMMNLLRDVQQLQAKQEAEAEKLGPYFGAIEPDNKDQQRRLGLLWSAKAALYKAAVEIQGEMQPLRDSKARGDRLGTVLKEKIFDALKRRKKAVTSVLNAFLARRTDYLKNHSPDQLDLPENAPFDYAHFIKIPLDDPFWNDGFMCLSKDPWAVDPHVRSGIHAVLALDRSKEELAQLSIELRRTVSWGMAHRDQVKSCIDQCILGPMSLRLTDVLRNTFGEDGPDAPMTTFGEYSRTALLSGELEIYQRQHEALLIKWHATVNEMLLARLICREALPHTWFALMEFLESDVYNDDMMSGLEVDLILEEEVLNDQDSDGETAGSDDLDESHMDDLLGRDENEAV</sequence>
<evidence type="ECO:0000256" key="1">
    <source>
        <dbReference type="SAM" id="MobiDB-lite"/>
    </source>
</evidence>
<feature type="compositionally biased region" description="Basic residues" evidence="1">
    <location>
        <begin position="24"/>
        <end position="33"/>
    </location>
</feature>
<dbReference type="Pfam" id="PF18802">
    <property type="entry name" value="CxC1"/>
    <property type="match status" value="1"/>
</dbReference>
<evidence type="ECO:0000313" key="7">
    <source>
        <dbReference type="Proteomes" id="UP000005240"/>
    </source>
</evidence>
<dbReference type="OrthoDB" id="3253684at2759"/>
<proteinExistence type="predicted"/>
<accession>A0A180GMP2</accession>